<organism>
    <name type="scientific">Serpula lacrymans var. lacrymans (strain S7.9)</name>
    <name type="common">Dry rot fungus</name>
    <dbReference type="NCBI Taxonomy" id="578457"/>
    <lineage>
        <taxon>Eukaryota</taxon>
        <taxon>Fungi</taxon>
        <taxon>Dikarya</taxon>
        <taxon>Basidiomycota</taxon>
        <taxon>Agaricomycotina</taxon>
        <taxon>Agaricomycetes</taxon>
        <taxon>Agaricomycetidae</taxon>
        <taxon>Boletales</taxon>
        <taxon>Coniophorineae</taxon>
        <taxon>Serpulaceae</taxon>
        <taxon>Serpula</taxon>
    </lineage>
</organism>
<evidence type="ECO:0000259" key="3">
    <source>
        <dbReference type="PROSITE" id="PS50158"/>
    </source>
</evidence>
<dbReference type="InterPro" id="IPR036875">
    <property type="entry name" value="Znf_CCHC_sf"/>
</dbReference>
<sequence>MKFKNFIEHISLHFEEDPEYFGDEKKKIAFMLSHMKEGTAASFRSEWLEDKMSVILALERAQYQRWAIFERRLTEAFKNNQKEKEAQNQILQLKQGSKTGRDFFLEFNSLQRKAGYRDNSILITLLKKNMNYTLVDKLYISGLPPNRYKEWRKLLTERTGARKEDGGGKKAYSETKDGTGTVYLGAGQPMEIDKARYRKEGLCFKCGVKGHIGKFCPTEGKNKVDLSAMIAALSKEEREALKLDF</sequence>
<dbReference type="GO" id="GO:0003676">
    <property type="term" value="F:nucleic acid binding"/>
    <property type="evidence" value="ECO:0007669"/>
    <property type="project" value="InterPro"/>
</dbReference>
<dbReference type="RefSeq" id="XP_007320083.1">
    <property type="nucleotide sequence ID" value="XM_007320021.1"/>
</dbReference>
<dbReference type="Proteomes" id="UP000008064">
    <property type="component" value="Unassembled WGS sequence"/>
</dbReference>
<accession>F8P110</accession>
<gene>
    <name evidence="4" type="ORF">SERLADRAFT_439618</name>
</gene>
<dbReference type="Pfam" id="PF03732">
    <property type="entry name" value="Retrotrans_gag"/>
    <property type="match status" value="1"/>
</dbReference>
<keyword evidence="1" id="KW-0507">mRNA processing</keyword>
<keyword evidence="2" id="KW-0479">Metal-binding</keyword>
<keyword evidence="2" id="KW-0862">Zinc</keyword>
<dbReference type="GeneID" id="18815225"/>
<dbReference type="Gene3D" id="4.10.60.10">
    <property type="entry name" value="Zinc finger, CCHC-type"/>
    <property type="match status" value="1"/>
</dbReference>
<dbReference type="InterPro" id="IPR005162">
    <property type="entry name" value="Retrotrans_gag_dom"/>
</dbReference>
<dbReference type="SUPFAM" id="SSF57756">
    <property type="entry name" value="Retrovirus zinc finger-like domains"/>
    <property type="match status" value="1"/>
</dbReference>
<keyword evidence="2" id="KW-0863">Zinc-finger</keyword>
<dbReference type="KEGG" id="sla:SERLADRAFT_439618"/>
<dbReference type="GO" id="GO:0006397">
    <property type="term" value="P:mRNA processing"/>
    <property type="evidence" value="ECO:0007669"/>
    <property type="project" value="UniProtKB-KW"/>
</dbReference>
<dbReference type="OrthoDB" id="2895259at2759"/>
<dbReference type="EMBL" id="GL945436">
    <property type="protein sequence ID" value="EGO22843.1"/>
    <property type="molecule type" value="Genomic_DNA"/>
</dbReference>
<evidence type="ECO:0000256" key="2">
    <source>
        <dbReference type="PROSITE-ProRule" id="PRU00047"/>
    </source>
</evidence>
<evidence type="ECO:0000313" key="4">
    <source>
        <dbReference type="EMBL" id="EGO22843.1"/>
    </source>
</evidence>
<dbReference type="InterPro" id="IPR001878">
    <property type="entry name" value="Znf_CCHC"/>
</dbReference>
<dbReference type="PROSITE" id="PS50158">
    <property type="entry name" value="ZF_CCHC"/>
    <property type="match status" value="1"/>
</dbReference>
<evidence type="ECO:0000256" key="1">
    <source>
        <dbReference type="ARBA" id="ARBA00022664"/>
    </source>
</evidence>
<feature type="domain" description="CCHC-type" evidence="3">
    <location>
        <begin position="203"/>
        <end position="217"/>
    </location>
</feature>
<protein>
    <recommendedName>
        <fullName evidence="3">CCHC-type domain-containing protein</fullName>
    </recommendedName>
</protein>
<dbReference type="AlphaFoldDB" id="F8P110"/>
<name>F8P110_SERL9</name>
<dbReference type="GO" id="GO:0008270">
    <property type="term" value="F:zinc ion binding"/>
    <property type="evidence" value="ECO:0007669"/>
    <property type="project" value="UniProtKB-KW"/>
</dbReference>
<dbReference type="HOGENOM" id="CLU_086447_0_0_1"/>
<proteinExistence type="predicted"/>
<reference evidence="4" key="1">
    <citation type="submission" date="2011-04" db="EMBL/GenBank/DDBJ databases">
        <title>Evolution of plant cell wall degrading machinery underlies the functional diversity of forest fungi.</title>
        <authorList>
            <consortium name="US DOE Joint Genome Institute (JGI-PGF)"/>
            <person name="Eastwood D.C."/>
            <person name="Floudas D."/>
            <person name="Binder M."/>
            <person name="Majcherczyk A."/>
            <person name="Schneider P."/>
            <person name="Aerts A."/>
            <person name="Asiegbu F.O."/>
            <person name="Baker S.E."/>
            <person name="Barry K."/>
            <person name="Bendiksby M."/>
            <person name="Blumentritt M."/>
            <person name="Coutinho P.M."/>
            <person name="Cullen D."/>
            <person name="Cullen D."/>
            <person name="Gathman A."/>
            <person name="Goodell B."/>
            <person name="Henrissat B."/>
            <person name="Ihrmark K."/>
            <person name="Kauserud H."/>
            <person name="Kohler A."/>
            <person name="LaButti K."/>
            <person name="Lapidus A."/>
            <person name="Lavin J.L."/>
            <person name="Lee Y.-H."/>
            <person name="Lindquist E."/>
            <person name="Lilly W."/>
            <person name="Lucas S."/>
            <person name="Morin E."/>
            <person name="Murat C."/>
            <person name="Oguiza J.A."/>
            <person name="Park J."/>
            <person name="Pisabarro A.G."/>
            <person name="Riley R."/>
            <person name="Rosling A."/>
            <person name="Salamov A."/>
            <person name="Schmidt O."/>
            <person name="Schmutz J."/>
            <person name="Skrede I."/>
            <person name="Stenlid J."/>
            <person name="Wiebenga A."/>
            <person name="Xie X."/>
            <person name="Kues U."/>
            <person name="Hibbett D.S."/>
            <person name="Hoffmeister D."/>
            <person name="Hogberg N."/>
            <person name="Martin F."/>
            <person name="Grigoriev I.V."/>
            <person name="Watkinson S.C."/>
        </authorList>
    </citation>
    <scope>NUCLEOTIDE SEQUENCE</scope>
    <source>
        <strain evidence="4">S7.9</strain>
    </source>
</reference>